<dbReference type="Gene3D" id="3.10.105.10">
    <property type="entry name" value="Dipeptide-binding Protein, Domain 3"/>
    <property type="match status" value="1"/>
</dbReference>
<evidence type="ECO:0000256" key="5">
    <source>
        <dbReference type="SAM" id="Phobius"/>
    </source>
</evidence>
<dbReference type="Gene3D" id="3.40.190.10">
    <property type="entry name" value="Periplasmic binding protein-like II"/>
    <property type="match status" value="1"/>
</dbReference>
<evidence type="ECO:0000256" key="1">
    <source>
        <dbReference type="ARBA" id="ARBA00004196"/>
    </source>
</evidence>
<dbReference type="Pfam" id="PF00496">
    <property type="entry name" value="SBP_bac_5"/>
    <property type="match status" value="1"/>
</dbReference>
<dbReference type="Proteomes" id="UP000767327">
    <property type="component" value="Unassembled WGS sequence"/>
</dbReference>
<dbReference type="PANTHER" id="PTHR30290:SF10">
    <property type="entry name" value="PERIPLASMIC OLIGOPEPTIDE-BINDING PROTEIN-RELATED"/>
    <property type="match status" value="1"/>
</dbReference>
<dbReference type="GO" id="GO:0030313">
    <property type="term" value="C:cell envelope"/>
    <property type="evidence" value="ECO:0007669"/>
    <property type="project" value="UniProtKB-SubCell"/>
</dbReference>
<reference evidence="7" key="2">
    <citation type="submission" date="2020-01" db="EMBL/GenBank/DDBJ databases">
        <authorList>
            <person name="Campanaro S."/>
        </authorList>
    </citation>
    <scope>NUCLEOTIDE SEQUENCE</scope>
    <source>
        <strain evidence="7">AS01afH2WH_6</strain>
    </source>
</reference>
<protein>
    <recommendedName>
        <fullName evidence="6">Solute-binding protein family 5 domain-containing protein</fullName>
    </recommendedName>
</protein>
<evidence type="ECO:0000256" key="2">
    <source>
        <dbReference type="ARBA" id="ARBA00005695"/>
    </source>
</evidence>
<reference evidence="7" key="1">
    <citation type="journal article" date="2020" name="Biotechnol. Biofuels">
        <title>New insights from the biogas microbiome by comprehensive genome-resolved metagenomics of nearly 1600 species originating from multiple anaerobic digesters.</title>
        <authorList>
            <person name="Campanaro S."/>
            <person name="Treu L."/>
            <person name="Rodriguez-R L.M."/>
            <person name="Kovalovszki A."/>
            <person name="Ziels R.M."/>
            <person name="Maus I."/>
            <person name="Zhu X."/>
            <person name="Kougias P.G."/>
            <person name="Basile A."/>
            <person name="Luo G."/>
            <person name="Schluter A."/>
            <person name="Konstantinidis K.T."/>
            <person name="Angelidaki I."/>
        </authorList>
    </citation>
    <scope>NUCLEOTIDE SEQUENCE</scope>
    <source>
        <strain evidence="7">AS01afH2WH_6</strain>
    </source>
</reference>
<keyword evidence="5" id="KW-0812">Transmembrane</keyword>
<keyword evidence="5" id="KW-0472">Membrane</keyword>
<dbReference type="GO" id="GO:0042597">
    <property type="term" value="C:periplasmic space"/>
    <property type="evidence" value="ECO:0007669"/>
    <property type="project" value="UniProtKB-ARBA"/>
</dbReference>
<dbReference type="GO" id="GO:1904680">
    <property type="term" value="F:peptide transmembrane transporter activity"/>
    <property type="evidence" value="ECO:0007669"/>
    <property type="project" value="TreeGrafter"/>
</dbReference>
<keyword evidence="4" id="KW-0732">Signal</keyword>
<comment type="caution">
    <text evidence="7">The sequence shown here is derived from an EMBL/GenBank/DDBJ whole genome shotgun (WGS) entry which is preliminary data.</text>
</comment>
<comment type="subcellular location">
    <subcellularLocation>
        <location evidence="1">Cell envelope</location>
    </subcellularLocation>
</comment>
<organism evidence="7 8">
    <name type="scientific">Bifidobacterium crudilactis</name>
    <dbReference type="NCBI Taxonomy" id="327277"/>
    <lineage>
        <taxon>Bacteria</taxon>
        <taxon>Bacillati</taxon>
        <taxon>Actinomycetota</taxon>
        <taxon>Actinomycetes</taxon>
        <taxon>Bifidobacteriales</taxon>
        <taxon>Bifidobacteriaceae</taxon>
        <taxon>Bifidobacterium</taxon>
    </lineage>
</organism>
<keyword evidence="5" id="KW-1133">Transmembrane helix</keyword>
<dbReference type="SUPFAM" id="SSF53850">
    <property type="entry name" value="Periplasmic binding protein-like II"/>
    <property type="match status" value="1"/>
</dbReference>
<dbReference type="InterPro" id="IPR030678">
    <property type="entry name" value="Peptide/Ni-bd"/>
</dbReference>
<dbReference type="AlphaFoldDB" id="A0A971CYG2"/>
<dbReference type="GO" id="GO:0015833">
    <property type="term" value="P:peptide transport"/>
    <property type="evidence" value="ECO:0007669"/>
    <property type="project" value="TreeGrafter"/>
</dbReference>
<keyword evidence="3" id="KW-0813">Transport</keyword>
<dbReference type="InterPro" id="IPR000914">
    <property type="entry name" value="SBP_5_dom"/>
</dbReference>
<evidence type="ECO:0000313" key="8">
    <source>
        <dbReference type="Proteomes" id="UP000767327"/>
    </source>
</evidence>
<dbReference type="InterPro" id="IPR039424">
    <property type="entry name" value="SBP_5"/>
</dbReference>
<dbReference type="GO" id="GO:0043190">
    <property type="term" value="C:ATP-binding cassette (ABC) transporter complex"/>
    <property type="evidence" value="ECO:0007669"/>
    <property type="project" value="InterPro"/>
</dbReference>
<gene>
    <name evidence="7" type="ORF">GXW98_03250</name>
</gene>
<name>A0A971CYG2_9BIFI</name>
<evidence type="ECO:0000259" key="6">
    <source>
        <dbReference type="Pfam" id="PF00496"/>
    </source>
</evidence>
<feature type="domain" description="Solute-binding protein family 5" evidence="6">
    <location>
        <begin position="92"/>
        <end position="426"/>
    </location>
</feature>
<sequence>MQRKEQRSWKSGIIFLVTLVVLGSIAWIVWSTFNHRLPLVSNPLTSQESISVGVLDAPQSLDIRSEQDPAITQALLGNVYQTLVGKNDRNAPEAAIAKSWDVSGNGLTYTFHLSDNATFSNGDELNAQDVVWSLQQTITKKFQGSDALSALSAVNELDDHSVRITLKSPSPDLLQTLSGRAGIIYDQDAKLNYSSQVIGSGPYVVSQWDKGSSLTLSRNTRYWASAPKIGDITLRYYGNASELSKALESGDVDVATPLDAAGLQTAQNNTSLAVAKGLSQDSVVLAFNTDTSSVLSDQRLRQAIRYLVDNDDIISKQQGLGAAIGGPLSPLDAGYEDLTGLFPLDITKGSALAAYFPPSYYGGSLRLVYQDSYGEQLGQLIKAQLAKGGIPVTVTMVNDADWKQRVESQRDFDMTIITTSSATDSAQYADPSKSITRFDNPDAQNHYRLAQAATSEADHTRELQEYAKAVSQGAPADWLYMKVPVTAYSRNLKGVPTNMTTTYLPLWNISKE</sequence>
<evidence type="ECO:0000313" key="7">
    <source>
        <dbReference type="EMBL" id="NLT79288.1"/>
    </source>
</evidence>
<evidence type="ECO:0000256" key="4">
    <source>
        <dbReference type="ARBA" id="ARBA00022729"/>
    </source>
</evidence>
<dbReference type="PANTHER" id="PTHR30290">
    <property type="entry name" value="PERIPLASMIC BINDING COMPONENT OF ABC TRANSPORTER"/>
    <property type="match status" value="1"/>
</dbReference>
<feature type="transmembrane region" description="Helical" evidence="5">
    <location>
        <begin position="12"/>
        <end position="33"/>
    </location>
</feature>
<evidence type="ECO:0000256" key="3">
    <source>
        <dbReference type="ARBA" id="ARBA00022448"/>
    </source>
</evidence>
<accession>A0A971CYG2</accession>
<dbReference type="EMBL" id="JAAXZR010000013">
    <property type="protein sequence ID" value="NLT79288.1"/>
    <property type="molecule type" value="Genomic_DNA"/>
</dbReference>
<comment type="similarity">
    <text evidence="2">Belongs to the bacterial solute-binding protein 5 family.</text>
</comment>
<proteinExistence type="inferred from homology"/>
<dbReference type="PIRSF" id="PIRSF002741">
    <property type="entry name" value="MppA"/>
    <property type="match status" value="1"/>
</dbReference>
<dbReference type="RefSeq" id="WP_273173026.1">
    <property type="nucleotide sequence ID" value="NZ_JAAXZR010000013.1"/>
</dbReference>